<evidence type="ECO:0000259" key="1">
    <source>
        <dbReference type="Pfam" id="PF01636"/>
    </source>
</evidence>
<protein>
    <submittedName>
        <fullName evidence="2">Aminoglycoside phosphotransferase family protein</fullName>
    </submittedName>
</protein>
<dbReference type="OrthoDB" id="9797603at2"/>
<dbReference type="RefSeq" id="WP_143938158.1">
    <property type="nucleotide sequence ID" value="NZ_VKKG01000003.1"/>
</dbReference>
<dbReference type="CDD" id="cd05155">
    <property type="entry name" value="APH_ChoK_like_1"/>
    <property type="match status" value="1"/>
</dbReference>
<dbReference type="PANTHER" id="PTHR21310">
    <property type="entry name" value="AMINOGLYCOSIDE PHOSPHOTRANSFERASE-RELATED-RELATED"/>
    <property type="match status" value="1"/>
</dbReference>
<dbReference type="EMBL" id="VKKG01000003">
    <property type="protein sequence ID" value="TRY18182.1"/>
    <property type="molecule type" value="Genomic_DNA"/>
</dbReference>
<dbReference type="GO" id="GO:0016740">
    <property type="term" value="F:transferase activity"/>
    <property type="evidence" value="ECO:0007669"/>
    <property type="project" value="UniProtKB-KW"/>
</dbReference>
<evidence type="ECO:0000313" key="3">
    <source>
        <dbReference type="Proteomes" id="UP000317638"/>
    </source>
</evidence>
<name>A0A553K0F5_9ACTN</name>
<proteinExistence type="predicted"/>
<gene>
    <name evidence="2" type="ORF">FOJ82_09015</name>
</gene>
<keyword evidence="2" id="KW-0808">Transferase</keyword>
<keyword evidence="3" id="KW-1185">Reference proteome</keyword>
<dbReference type="SUPFAM" id="SSF56112">
    <property type="entry name" value="Protein kinase-like (PK-like)"/>
    <property type="match status" value="1"/>
</dbReference>
<dbReference type="InterPro" id="IPR011009">
    <property type="entry name" value="Kinase-like_dom_sf"/>
</dbReference>
<comment type="caution">
    <text evidence="2">The sequence shown here is derived from an EMBL/GenBank/DDBJ whole genome shotgun (WGS) entry which is preliminary data.</text>
</comment>
<organism evidence="2 3">
    <name type="scientific">Tessaracoccus rhinocerotis</name>
    <dbReference type="NCBI Taxonomy" id="1689449"/>
    <lineage>
        <taxon>Bacteria</taxon>
        <taxon>Bacillati</taxon>
        <taxon>Actinomycetota</taxon>
        <taxon>Actinomycetes</taxon>
        <taxon>Propionibacteriales</taxon>
        <taxon>Propionibacteriaceae</taxon>
        <taxon>Tessaracoccus</taxon>
    </lineage>
</organism>
<accession>A0A553K0F5</accession>
<dbReference type="Gene3D" id="3.90.1200.10">
    <property type="match status" value="1"/>
</dbReference>
<evidence type="ECO:0000313" key="2">
    <source>
        <dbReference type="EMBL" id="TRY18182.1"/>
    </source>
</evidence>
<reference evidence="2 3" key="1">
    <citation type="submission" date="2019-07" db="EMBL/GenBank/DDBJ databases">
        <authorList>
            <person name="Zhou L.-Y."/>
        </authorList>
    </citation>
    <scope>NUCLEOTIDE SEQUENCE [LARGE SCALE GENOMIC DNA]</scope>
    <source>
        <strain evidence="2 3">YIM 101269</strain>
    </source>
</reference>
<dbReference type="Gene3D" id="3.30.200.20">
    <property type="entry name" value="Phosphorylase Kinase, domain 1"/>
    <property type="match status" value="1"/>
</dbReference>
<dbReference type="Pfam" id="PF01636">
    <property type="entry name" value="APH"/>
    <property type="match status" value="1"/>
</dbReference>
<dbReference type="PANTHER" id="PTHR21310:SF42">
    <property type="entry name" value="BIFUNCTIONAL AAC_APH"/>
    <property type="match status" value="1"/>
</dbReference>
<dbReference type="InterPro" id="IPR002575">
    <property type="entry name" value="Aminoglycoside_PTrfase"/>
</dbReference>
<sequence length="291" mass="31215">MPELTAELVAGLVGRELPQFAQLAVEPVEPQGWDNRTFRLGDELSVRIPSADAYAAGIEKEDSVLPRLAGRLPVAVPEVVHSVGPSAALPRPWSVRRWLPGNTPDATAGVDGTELARDLGRTLRALRDVPAGGGPWAGRHSFLRGTHPSAYADEVQRCLGDPAHSGQAAAARAIWREGTSSAWSADPVWFHGDVAVGNLLVDADGRLSALIDFGTCGVGDPACDLVAAWTMFDGSDRRVFRETVGLDDDTWRRARAWALWKALVTVADPDSPLFDVHSRALPEILDDPVVS</sequence>
<dbReference type="InterPro" id="IPR051678">
    <property type="entry name" value="AGP_Transferase"/>
</dbReference>
<dbReference type="AlphaFoldDB" id="A0A553K0F5"/>
<feature type="domain" description="Aminoglycoside phosphotransferase" evidence="1">
    <location>
        <begin position="31"/>
        <end position="257"/>
    </location>
</feature>
<dbReference type="Proteomes" id="UP000317638">
    <property type="component" value="Unassembled WGS sequence"/>
</dbReference>